<accession>A0A9P5U835</accession>
<gene>
    <name evidence="2" type="ORF">BDP27DRAFT_1326915</name>
</gene>
<keyword evidence="1" id="KW-0812">Transmembrane</keyword>
<name>A0A9P5U835_9AGAR</name>
<keyword evidence="1" id="KW-0472">Membrane</keyword>
<dbReference type="Proteomes" id="UP000772434">
    <property type="component" value="Unassembled WGS sequence"/>
</dbReference>
<feature type="transmembrane region" description="Helical" evidence="1">
    <location>
        <begin position="49"/>
        <end position="67"/>
    </location>
</feature>
<keyword evidence="1" id="KW-1133">Transmembrane helix</keyword>
<dbReference type="OrthoDB" id="3038990at2759"/>
<keyword evidence="3" id="KW-1185">Reference proteome</keyword>
<dbReference type="AlphaFoldDB" id="A0A9P5U835"/>
<feature type="transmembrane region" description="Helical" evidence="1">
    <location>
        <begin position="79"/>
        <end position="101"/>
    </location>
</feature>
<protein>
    <submittedName>
        <fullName evidence="2">Uncharacterized protein</fullName>
    </submittedName>
</protein>
<dbReference type="EMBL" id="JADNRY010000059">
    <property type="protein sequence ID" value="KAF9068553.1"/>
    <property type="molecule type" value="Genomic_DNA"/>
</dbReference>
<evidence type="ECO:0000313" key="3">
    <source>
        <dbReference type="Proteomes" id="UP000772434"/>
    </source>
</evidence>
<feature type="transmembrane region" description="Helical" evidence="1">
    <location>
        <begin position="147"/>
        <end position="172"/>
    </location>
</feature>
<proteinExistence type="predicted"/>
<feature type="transmembrane region" description="Helical" evidence="1">
    <location>
        <begin position="113"/>
        <end position="135"/>
    </location>
</feature>
<evidence type="ECO:0000313" key="2">
    <source>
        <dbReference type="EMBL" id="KAF9068553.1"/>
    </source>
</evidence>
<evidence type="ECO:0000256" key="1">
    <source>
        <dbReference type="SAM" id="Phobius"/>
    </source>
</evidence>
<sequence>MRRSWISLMPKYGLNMEFSVLPRSWDILIHFSDDVELLFLPGRFRPPTIAYFVSRYTFLVYFISQYFDENLNGQCAMTPTGMAVTVLGYVALVITLLQFFLRVKAIFSGNQCAIGFFAFLWLLAAGGCSFVLIGVSSGTCNPGYTIYSFYIPVTSILIHDSCIFAAISYRILSVDFSASSTLNLSDSSKPCEEEQSKLWKKIATLWGKNLPSLSKAILREGQLYYLEYPHAFPHTGYFAPGGTETSPACYNAPRFA</sequence>
<comment type="caution">
    <text evidence="2">The sequence shown here is derived from an EMBL/GenBank/DDBJ whole genome shotgun (WGS) entry which is preliminary data.</text>
</comment>
<organism evidence="2 3">
    <name type="scientific">Rhodocollybia butyracea</name>
    <dbReference type="NCBI Taxonomy" id="206335"/>
    <lineage>
        <taxon>Eukaryota</taxon>
        <taxon>Fungi</taxon>
        <taxon>Dikarya</taxon>
        <taxon>Basidiomycota</taxon>
        <taxon>Agaricomycotina</taxon>
        <taxon>Agaricomycetes</taxon>
        <taxon>Agaricomycetidae</taxon>
        <taxon>Agaricales</taxon>
        <taxon>Marasmiineae</taxon>
        <taxon>Omphalotaceae</taxon>
        <taxon>Rhodocollybia</taxon>
    </lineage>
</organism>
<reference evidence="2" key="1">
    <citation type="submission" date="2020-11" db="EMBL/GenBank/DDBJ databases">
        <authorList>
            <consortium name="DOE Joint Genome Institute"/>
            <person name="Ahrendt S."/>
            <person name="Riley R."/>
            <person name="Andreopoulos W."/>
            <person name="Labutti K."/>
            <person name="Pangilinan J."/>
            <person name="Ruiz-Duenas F.J."/>
            <person name="Barrasa J.M."/>
            <person name="Sanchez-Garcia M."/>
            <person name="Camarero S."/>
            <person name="Miyauchi S."/>
            <person name="Serrano A."/>
            <person name="Linde D."/>
            <person name="Babiker R."/>
            <person name="Drula E."/>
            <person name="Ayuso-Fernandez I."/>
            <person name="Pacheco R."/>
            <person name="Padilla G."/>
            <person name="Ferreira P."/>
            <person name="Barriuso J."/>
            <person name="Kellner H."/>
            <person name="Castanera R."/>
            <person name="Alfaro M."/>
            <person name="Ramirez L."/>
            <person name="Pisabarro A.G."/>
            <person name="Kuo A."/>
            <person name="Tritt A."/>
            <person name="Lipzen A."/>
            <person name="He G."/>
            <person name="Yan M."/>
            <person name="Ng V."/>
            <person name="Cullen D."/>
            <person name="Martin F."/>
            <person name="Rosso M.-N."/>
            <person name="Henrissat B."/>
            <person name="Hibbett D."/>
            <person name="Martinez A.T."/>
            <person name="Grigoriev I.V."/>
        </authorList>
    </citation>
    <scope>NUCLEOTIDE SEQUENCE</scope>
    <source>
        <strain evidence="2">AH 40177</strain>
    </source>
</reference>